<keyword evidence="3" id="KW-1185">Reference proteome</keyword>
<proteinExistence type="predicted"/>
<evidence type="ECO:0000313" key="2">
    <source>
        <dbReference type="EMBL" id="GFH30928.1"/>
    </source>
</evidence>
<dbReference type="Proteomes" id="UP000485058">
    <property type="component" value="Unassembled WGS sequence"/>
</dbReference>
<dbReference type="EMBL" id="BLLF01005238">
    <property type="protein sequence ID" value="GFH30928.1"/>
    <property type="molecule type" value="Genomic_DNA"/>
</dbReference>
<feature type="compositionally biased region" description="Acidic residues" evidence="1">
    <location>
        <begin position="8"/>
        <end position="18"/>
    </location>
</feature>
<feature type="region of interest" description="Disordered" evidence="1">
    <location>
        <begin position="215"/>
        <end position="234"/>
    </location>
</feature>
<evidence type="ECO:0000313" key="3">
    <source>
        <dbReference type="Proteomes" id="UP000485058"/>
    </source>
</evidence>
<organism evidence="2 3">
    <name type="scientific">Haematococcus lacustris</name>
    <name type="common">Green alga</name>
    <name type="synonym">Haematococcus pluvialis</name>
    <dbReference type="NCBI Taxonomy" id="44745"/>
    <lineage>
        <taxon>Eukaryota</taxon>
        <taxon>Viridiplantae</taxon>
        <taxon>Chlorophyta</taxon>
        <taxon>core chlorophytes</taxon>
        <taxon>Chlorophyceae</taxon>
        <taxon>CS clade</taxon>
        <taxon>Chlamydomonadales</taxon>
        <taxon>Haematococcaceae</taxon>
        <taxon>Haematococcus</taxon>
    </lineage>
</organism>
<evidence type="ECO:0000256" key="1">
    <source>
        <dbReference type="SAM" id="MobiDB-lite"/>
    </source>
</evidence>
<accession>A0A6A0AE62</accession>
<name>A0A6A0AE62_HAELA</name>
<comment type="caution">
    <text evidence="2">The sequence shown here is derived from an EMBL/GenBank/DDBJ whole genome shotgun (WGS) entry which is preliminary data.</text>
</comment>
<reference evidence="2 3" key="1">
    <citation type="submission" date="2020-02" db="EMBL/GenBank/DDBJ databases">
        <title>Draft genome sequence of Haematococcus lacustris strain NIES-144.</title>
        <authorList>
            <person name="Morimoto D."/>
            <person name="Nakagawa S."/>
            <person name="Yoshida T."/>
            <person name="Sawayama S."/>
        </authorList>
    </citation>
    <scope>NUCLEOTIDE SEQUENCE [LARGE SCALE GENOMIC DNA]</scope>
    <source>
        <strain evidence="2 3">NIES-144</strain>
    </source>
</reference>
<protein>
    <submittedName>
        <fullName evidence="2">Uncharacterized protein</fullName>
    </submittedName>
</protein>
<feature type="region of interest" description="Disordered" evidence="1">
    <location>
        <begin position="1"/>
        <end position="25"/>
    </location>
</feature>
<sequence length="234" mass="25992">MAVQADEAASDSEDEEEEGSRQAAADMETTLELAATTDAVVRDLHNLHNASSHRSMPKDWLLCAHYWDKQPSDEDFHERQAIVKARYCMDATLANGQRAPALLDQQKLSAQKSGNSRKLQKIVEVMRCQAEHRVELSSEAADPAMETTKLWRYLTGQPIIKADISETPGSVEEERMFSAMAYLNDDTRQQARMTTGCKSATVRPCLQQQSAIERAINNPPGDSGVSKLNMHSSL</sequence>
<dbReference type="AlphaFoldDB" id="A0A6A0AE62"/>
<gene>
    <name evidence="2" type="ORF">HaLaN_29866</name>
</gene>